<dbReference type="HOGENOM" id="CLU_134960_1_0_12"/>
<organism evidence="1">
    <name type="scientific">Treponema denticola OTK</name>
    <dbReference type="NCBI Taxonomy" id="999434"/>
    <lineage>
        <taxon>Bacteria</taxon>
        <taxon>Pseudomonadati</taxon>
        <taxon>Spirochaetota</taxon>
        <taxon>Spirochaetia</taxon>
        <taxon>Spirochaetales</taxon>
        <taxon>Treponemataceae</taxon>
        <taxon>Treponema</taxon>
    </lineage>
</organism>
<gene>
    <name evidence="1" type="ORF">HMPREF9723_02422</name>
</gene>
<dbReference type="RefSeq" id="WP_002693577.1">
    <property type="nucleotide sequence ID" value="NZ_CM001797.1"/>
</dbReference>
<dbReference type="NCBIfam" id="TIGR04256">
    <property type="entry name" value="GxxExxY"/>
    <property type="match status" value="1"/>
</dbReference>
<dbReference type="AlphaFoldDB" id="A0A0F6ML48"/>
<comment type="caution">
    <text evidence="1">The sequence shown here is derived from an EMBL/GenBank/DDBJ whole genome shotgun (WGS) entry which is preliminary data.</text>
</comment>
<dbReference type="PATRIC" id="fig|999434.4.peg.2523"/>
<evidence type="ECO:0000313" key="1">
    <source>
        <dbReference type="EMBL" id="EMB19725.1"/>
    </source>
</evidence>
<sequence length="125" mass="14144">MTENEIVTTIIDKAMEVHKFLGPGLLESSYESCLFYELIKTGLKVDRQKPMPILYKDISLDTGYKIDLMVEDKVIVELKSVDSLTNIHIAQVLTYLKLSNCRLGLLINFNVKLLKTGIKRIANGL</sequence>
<dbReference type="Proteomes" id="UP000011701">
    <property type="component" value="Chromosome"/>
</dbReference>
<name>A0A0F6ML48_TREDN</name>
<accession>A0A0F6ML48</accession>
<protein>
    <recommendedName>
        <fullName evidence="2">GxxExxY protein</fullName>
    </recommendedName>
</protein>
<dbReference type="InterPro" id="IPR026350">
    <property type="entry name" value="GxxExxY"/>
</dbReference>
<proteinExistence type="predicted"/>
<reference evidence="1" key="1">
    <citation type="submission" date="2012-01" db="EMBL/GenBank/DDBJ databases">
        <title>The Genome Sequence of Treponema denticola OTK.</title>
        <authorList>
            <consortium name="The Broad Institute Genome Sequencing Platform"/>
            <person name="Earl A."/>
            <person name="Ward D."/>
            <person name="Feldgarden M."/>
            <person name="Gevers D."/>
            <person name="Blanton J.M."/>
            <person name="Fenno C.J."/>
            <person name="Baranova O.V."/>
            <person name="Mathney J."/>
            <person name="Dewhirst F.E."/>
            <person name="Izard J."/>
            <person name="Young S.K."/>
            <person name="Zeng Q."/>
            <person name="Gargeya S."/>
            <person name="Fitzgerald M."/>
            <person name="Haas B."/>
            <person name="Abouelleil A."/>
            <person name="Alvarado L."/>
            <person name="Arachchi H.M."/>
            <person name="Berlin A."/>
            <person name="Chapman S.B."/>
            <person name="Gearin G."/>
            <person name="Goldberg J."/>
            <person name="Griggs A."/>
            <person name="Gujja S."/>
            <person name="Hansen M."/>
            <person name="Heiman D."/>
            <person name="Howarth C."/>
            <person name="Larimer J."/>
            <person name="Lui A."/>
            <person name="MacDonald P.J.P."/>
            <person name="McCowen C."/>
            <person name="Montmayeur A."/>
            <person name="Murphy C."/>
            <person name="Neiman D."/>
            <person name="Pearson M."/>
            <person name="Priest M."/>
            <person name="Roberts A."/>
            <person name="Saif S."/>
            <person name="Shea T."/>
            <person name="Sisk P."/>
            <person name="Stolte C."/>
            <person name="Sykes S."/>
            <person name="Wortman J."/>
            <person name="Nusbaum C."/>
            <person name="Birren B."/>
        </authorList>
    </citation>
    <scope>NUCLEOTIDE SEQUENCE [LARGE SCALE GENOMIC DNA]</scope>
    <source>
        <strain evidence="1">OTK</strain>
    </source>
</reference>
<evidence type="ECO:0008006" key="2">
    <source>
        <dbReference type="Google" id="ProtNLM"/>
    </source>
</evidence>
<dbReference type="Pfam" id="PF13366">
    <property type="entry name" value="PDDEXK_3"/>
    <property type="match status" value="1"/>
</dbReference>
<dbReference type="EMBL" id="AGDY01000010">
    <property type="protein sequence ID" value="EMB19725.1"/>
    <property type="molecule type" value="Genomic_DNA"/>
</dbReference>